<protein>
    <submittedName>
        <fullName evidence="1">Monooxygenase</fullName>
    </submittedName>
</protein>
<keyword evidence="1" id="KW-0560">Oxidoreductase</keyword>
<proteinExistence type="predicted"/>
<dbReference type="SUPFAM" id="SSF54909">
    <property type="entry name" value="Dimeric alpha+beta barrel"/>
    <property type="match status" value="1"/>
</dbReference>
<reference evidence="2" key="1">
    <citation type="submission" date="2017-06" db="EMBL/GenBank/DDBJ databases">
        <title>Whole genome sequence of Laribacter hongkongensis LHGZ1.</title>
        <authorList>
            <person name="Chen D."/>
            <person name="Wu H."/>
            <person name="Chen J."/>
        </authorList>
    </citation>
    <scope>NUCLEOTIDE SEQUENCE [LARGE SCALE GENOMIC DNA]</scope>
    <source>
        <strain evidence="2">LHGZ1</strain>
    </source>
</reference>
<keyword evidence="1" id="KW-0503">Monooxygenase</keyword>
<dbReference type="GO" id="GO:0004497">
    <property type="term" value="F:monooxygenase activity"/>
    <property type="evidence" value="ECO:0007669"/>
    <property type="project" value="UniProtKB-KW"/>
</dbReference>
<evidence type="ECO:0000313" key="2">
    <source>
        <dbReference type="Proteomes" id="UP000197424"/>
    </source>
</evidence>
<evidence type="ECO:0000313" key="1">
    <source>
        <dbReference type="EMBL" id="ASJ22910.1"/>
    </source>
</evidence>
<dbReference type="NCBIfam" id="NF008333">
    <property type="entry name" value="PRK11118.1"/>
    <property type="match status" value="1"/>
</dbReference>
<dbReference type="InterPro" id="IPR011008">
    <property type="entry name" value="Dimeric_a/b-barrel"/>
</dbReference>
<dbReference type="PANTHER" id="PTHR39169">
    <property type="match status" value="1"/>
</dbReference>
<dbReference type="GeneID" id="75109631"/>
<organism evidence="1 2">
    <name type="scientific">Laribacter hongkongensis</name>
    <dbReference type="NCBI Taxonomy" id="168471"/>
    <lineage>
        <taxon>Bacteria</taxon>
        <taxon>Pseudomonadati</taxon>
        <taxon>Pseudomonadota</taxon>
        <taxon>Betaproteobacteria</taxon>
        <taxon>Neisseriales</taxon>
        <taxon>Aquaspirillaceae</taxon>
        <taxon>Laribacter</taxon>
    </lineage>
</organism>
<gene>
    <name evidence="1" type="ORF">LHGZ1_0079</name>
</gene>
<dbReference type="EMBL" id="CP022115">
    <property type="protein sequence ID" value="ASJ22910.1"/>
    <property type="molecule type" value="Genomic_DNA"/>
</dbReference>
<dbReference type="OrthoDB" id="1440627at2"/>
<dbReference type="RefSeq" id="WP_012695570.1">
    <property type="nucleotide sequence ID" value="NZ_CP022115.1"/>
</dbReference>
<dbReference type="InterPro" id="IPR014910">
    <property type="entry name" value="YdhR"/>
</dbReference>
<dbReference type="AlphaFoldDB" id="A0A248LDP9"/>
<dbReference type="OMA" id="IWTENEA"/>
<dbReference type="Pfam" id="PF08803">
    <property type="entry name" value="ydhR"/>
    <property type="match status" value="1"/>
</dbReference>
<dbReference type="Proteomes" id="UP000197424">
    <property type="component" value="Chromosome"/>
</dbReference>
<dbReference type="PANTHER" id="PTHR39169:SF1">
    <property type="entry name" value="MONOOXYGENASE YDHR-RELATED"/>
    <property type="match status" value="1"/>
</dbReference>
<accession>A0A248LDP9</accession>
<sequence length="105" mass="11138">MSAPVLLQIDFDYAGPWGADLAAAATAGGLAADIAAEPGLLWKIWTENRDEGVAGGWYVFAERAQAEAYLAKHSQRLRAFGVESVRARYFGANAALGALTRSPLV</sequence>
<name>A0A248LDP9_9NEIS</name>
<dbReference type="Gene3D" id="3.30.70.100">
    <property type="match status" value="1"/>
</dbReference>